<evidence type="ECO:0000256" key="1">
    <source>
        <dbReference type="SAM" id="MobiDB-lite"/>
    </source>
</evidence>
<dbReference type="Proteomes" id="UP000696280">
    <property type="component" value="Unassembled WGS sequence"/>
</dbReference>
<reference evidence="2" key="1">
    <citation type="submission" date="2021-07" db="EMBL/GenBank/DDBJ databases">
        <authorList>
            <person name="Durling M."/>
        </authorList>
    </citation>
    <scope>NUCLEOTIDE SEQUENCE</scope>
</reference>
<comment type="caution">
    <text evidence="2">The sequence shown here is derived from an EMBL/GenBank/DDBJ whole genome shotgun (WGS) entry which is preliminary data.</text>
</comment>
<sequence length="123" mass="13800">MSRRNSLQIVESHLVALTKAIIAYDGEGVQDPDIHYHSTRILLSLIATFAPAFAEECWVLLHYGSDTPSVHKSDIGLEEDLFDEEDEELRFLPRQGRPETLPSIFDQPFPTPEAASYTSPSDV</sequence>
<protein>
    <submittedName>
        <fullName evidence="2">Uncharacterized protein</fullName>
    </submittedName>
</protein>
<proteinExistence type="predicted"/>
<accession>A0A9N9KNN5</accession>
<feature type="region of interest" description="Disordered" evidence="1">
    <location>
        <begin position="94"/>
        <end position="123"/>
    </location>
</feature>
<organism evidence="2 3">
    <name type="scientific">Hymenoscyphus fraxineus</name>
    <dbReference type="NCBI Taxonomy" id="746836"/>
    <lineage>
        <taxon>Eukaryota</taxon>
        <taxon>Fungi</taxon>
        <taxon>Dikarya</taxon>
        <taxon>Ascomycota</taxon>
        <taxon>Pezizomycotina</taxon>
        <taxon>Leotiomycetes</taxon>
        <taxon>Helotiales</taxon>
        <taxon>Helotiaceae</taxon>
        <taxon>Hymenoscyphus</taxon>
    </lineage>
</organism>
<dbReference type="OrthoDB" id="15954at2759"/>
<gene>
    <name evidence="2" type="ORF">HYFRA_00002874</name>
</gene>
<keyword evidence="3" id="KW-1185">Reference proteome</keyword>
<dbReference type="Gene3D" id="1.10.730.10">
    <property type="entry name" value="Isoleucyl-tRNA Synthetase, Domain 1"/>
    <property type="match status" value="1"/>
</dbReference>
<dbReference type="EMBL" id="CAJVRL010000038">
    <property type="protein sequence ID" value="CAG8950664.1"/>
    <property type="molecule type" value="Genomic_DNA"/>
</dbReference>
<evidence type="ECO:0000313" key="2">
    <source>
        <dbReference type="EMBL" id="CAG8950664.1"/>
    </source>
</evidence>
<name>A0A9N9KNN5_9HELO</name>
<evidence type="ECO:0000313" key="3">
    <source>
        <dbReference type="Proteomes" id="UP000696280"/>
    </source>
</evidence>
<dbReference type="AlphaFoldDB" id="A0A9N9KNN5"/>